<dbReference type="AlphaFoldDB" id="A0AAN0JV83"/>
<dbReference type="EnsemblMetazoa" id="XM_020005263.1">
    <property type="protein sequence ID" value="XP_019860822.1"/>
    <property type="gene ID" value="LOC109589149"/>
</dbReference>
<sequence>MAEFAVKCPFCLFLFLSIVPGICMEGKNFDVHKQGGTGQRAQFQCSSFTSVWSYTNNNGGNKYSAGVLTNGDIMSIQTVVAQHEGVYQCSDGNGGIDTFNLIVMAVPKFKGCSPVKNCNLRTTTTVSEGDQIPLNISMDYVNGGPSGKKQEIAFGRLKKGSTPLLSCSKTGCYKIGRASYTRSSSDPWDIKMNVNNAVSSDSGVYYAEIDINEGSNVFSTMTTTFTVSVTPTPTKLPEPTTTSTASSASYTSYYTVQATTTPSTCTCTCSCPVS</sequence>
<dbReference type="EnsemblMetazoa" id="XM_020005262.1">
    <property type="protein sequence ID" value="XP_019860821.1"/>
    <property type="gene ID" value="LOC109589149"/>
</dbReference>
<evidence type="ECO:0008006" key="4">
    <source>
        <dbReference type="Google" id="ProtNLM"/>
    </source>
</evidence>
<feature type="chain" id="PRO_5042793326" description="Ig-like domain-containing protein" evidence="1">
    <location>
        <begin position="25"/>
        <end position="274"/>
    </location>
</feature>
<dbReference type="GeneID" id="109589149"/>
<dbReference type="RefSeq" id="XP_019860822.1">
    <property type="nucleotide sequence ID" value="XM_020005263.1"/>
</dbReference>
<protein>
    <recommendedName>
        <fullName evidence="4">Ig-like domain-containing protein</fullName>
    </recommendedName>
</protein>
<keyword evidence="3" id="KW-1185">Reference proteome</keyword>
<dbReference type="Proteomes" id="UP000007879">
    <property type="component" value="Unassembled WGS sequence"/>
</dbReference>
<evidence type="ECO:0000313" key="3">
    <source>
        <dbReference type="Proteomes" id="UP000007879"/>
    </source>
</evidence>
<reference evidence="3" key="1">
    <citation type="journal article" date="2010" name="Nature">
        <title>The Amphimedon queenslandica genome and the evolution of animal complexity.</title>
        <authorList>
            <person name="Srivastava M."/>
            <person name="Simakov O."/>
            <person name="Chapman J."/>
            <person name="Fahey B."/>
            <person name="Gauthier M.E."/>
            <person name="Mitros T."/>
            <person name="Richards G.S."/>
            <person name="Conaco C."/>
            <person name="Dacre M."/>
            <person name="Hellsten U."/>
            <person name="Larroux C."/>
            <person name="Putnam N.H."/>
            <person name="Stanke M."/>
            <person name="Adamska M."/>
            <person name="Darling A."/>
            <person name="Degnan S.M."/>
            <person name="Oakley T.H."/>
            <person name="Plachetzki D.C."/>
            <person name="Zhai Y."/>
            <person name="Adamski M."/>
            <person name="Calcino A."/>
            <person name="Cummins S.F."/>
            <person name="Goodstein D.M."/>
            <person name="Harris C."/>
            <person name="Jackson D.J."/>
            <person name="Leys S.P."/>
            <person name="Shu S."/>
            <person name="Woodcroft B.J."/>
            <person name="Vervoort M."/>
            <person name="Kosik K.S."/>
            <person name="Manning G."/>
            <person name="Degnan B.M."/>
            <person name="Rokhsar D.S."/>
        </authorList>
    </citation>
    <scope>NUCLEOTIDE SEQUENCE [LARGE SCALE GENOMIC DNA]</scope>
</reference>
<feature type="signal peptide" evidence="1">
    <location>
        <begin position="1"/>
        <end position="24"/>
    </location>
</feature>
<dbReference type="KEGG" id="aqu:109589149"/>
<accession>A0AAN0JV83</accession>
<name>A0AAN0JV83_AMPQE</name>
<keyword evidence="1" id="KW-0732">Signal</keyword>
<proteinExistence type="predicted"/>
<organism evidence="2 3">
    <name type="scientific">Amphimedon queenslandica</name>
    <name type="common">Sponge</name>
    <dbReference type="NCBI Taxonomy" id="400682"/>
    <lineage>
        <taxon>Eukaryota</taxon>
        <taxon>Metazoa</taxon>
        <taxon>Porifera</taxon>
        <taxon>Demospongiae</taxon>
        <taxon>Heteroscleromorpha</taxon>
        <taxon>Haplosclerida</taxon>
        <taxon>Niphatidae</taxon>
        <taxon>Amphimedon</taxon>
    </lineage>
</organism>
<evidence type="ECO:0000256" key="1">
    <source>
        <dbReference type="SAM" id="SignalP"/>
    </source>
</evidence>
<dbReference type="RefSeq" id="XP_019860821.1">
    <property type="nucleotide sequence ID" value="XM_020005262.1"/>
</dbReference>
<evidence type="ECO:0000313" key="2">
    <source>
        <dbReference type="EnsemblMetazoa" id="XP_019860821.1"/>
    </source>
</evidence>
<reference evidence="2" key="2">
    <citation type="submission" date="2024-06" db="UniProtKB">
        <authorList>
            <consortium name="EnsemblMetazoa"/>
        </authorList>
    </citation>
    <scope>IDENTIFICATION</scope>
</reference>